<reference evidence="2 3" key="1">
    <citation type="submission" date="2017-07" db="EMBL/GenBank/DDBJ databases">
        <title>Complete Genome Sequence of the cosmetic ferment Vitreoscilla filiformis (ATCC15551).</title>
        <authorList>
            <person name="Contreras S."/>
            <person name="Sagory-Zalkind P."/>
            <person name="Blanquart H."/>
            <person name="Iltis A."/>
            <person name="Morand S.C."/>
        </authorList>
    </citation>
    <scope>NUCLEOTIDE SEQUENCE [LARGE SCALE GENOMIC DNA]</scope>
    <source>
        <strain evidence="2 3">ATCC 15551</strain>
    </source>
</reference>
<protein>
    <submittedName>
        <fullName evidence="2">Uncharacterized protein</fullName>
    </submittedName>
</protein>
<organism evidence="2 3">
    <name type="scientific">Vitreoscilla filiformis</name>
    <dbReference type="NCBI Taxonomy" id="63"/>
    <lineage>
        <taxon>Bacteria</taxon>
        <taxon>Pseudomonadati</taxon>
        <taxon>Pseudomonadota</taxon>
        <taxon>Betaproteobacteria</taxon>
        <taxon>Neisseriales</taxon>
        <taxon>Neisseriaceae</taxon>
        <taxon>Vitreoscilla</taxon>
    </lineage>
</organism>
<proteinExistence type="predicted"/>
<dbReference type="Proteomes" id="UP000199729">
    <property type="component" value="Chromosome"/>
</dbReference>
<dbReference type="KEGG" id="vff:VITFI_CDS1488"/>
<sequence>MVQIFLRLAASHLRHTWQCSNTDPVDVSLQPPGETLPAPPTQVVWVLPRQQAAPAKGGLSLRQPLQYDAFLELLQALERQLRPSAPVEPAPPPPPPAPVPTLRHYRLKRWPAAQHLAQHRYYARLASFLSTRYLGLADLIRLSNVDAAICTRFLAQMQAAGLLDWREAPSPPPAPTPTATAPAPLTPAAPPPAVPGLIGRLRERLGLQRSTR</sequence>
<gene>
    <name evidence="2" type="ORF">VITFI_CDS1488</name>
</gene>
<accession>A0A221KE37</accession>
<name>A0A221KE37_VITFI</name>
<feature type="compositionally biased region" description="Pro residues" evidence="1">
    <location>
        <begin position="184"/>
        <end position="194"/>
    </location>
</feature>
<evidence type="ECO:0000256" key="1">
    <source>
        <dbReference type="SAM" id="MobiDB-lite"/>
    </source>
</evidence>
<dbReference type="EMBL" id="CP022423">
    <property type="protein sequence ID" value="ASM77266.1"/>
    <property type="molecule type" value="Genomic_DNA"/>
</dbReference>
<evidence type="ECO:0000313" key="2">
    <source>
        <dbReference type="EMBL" id="ASM77266.1"/>
    </source>
</evidence>
<dbReference type="AlphaFoldDB" id="A0A221KE37"/>
<keyword evidence="3" id="KW-1185">Reference proteome</keyword>
<evidence type="ECO:0000313" key="3">
    <source>
        <dbReference type="Proteomes" id="UP000199729"/>
    </source>
</evidence>
<feature type="region of interest" description="Disordered" evidence="1">
    <location>
        <begin position="165"/>
        <end position="196"/>
    </location>
</feature>